<gene>
    <name evidence="1" type="ORF">NCTC13160_01186</name>
</gene>
<protein>
    <submittedName>
        <fullName evidence="1">Uncharacterized protein</fullName>
    </submittedName>
</protein>
<organism evidence="1 2">
    <name type="scientific">Pandoraea pnomenusa</name>
    <dbReference type="NCBI Taxonomy" id="93220"/>
    <lineage>
        <taxon>Bacteria</taxon>
        <taxon>Pseudomonadati</taxon>
        <taxon>Pseudomonadota</taxon>
        <taxon>Betaproteobacteria</taxon>
        <taxon>Burkholderiales</taxon>
        <taxon>Burkholderiaceae</taxon>
        <taxon>Pandoraea</taxon>
    </lineage>
</organism>
<name>A0A378YI21_9BURK</name>
<evidence type="ECO:0000313" key="1">
    <source>
        <dbReference type="EMBL" id="SUA76049.1"/>
    </source>
</evidence>
<dbReference type="KEGG" id="ppnm:LV28_25055"/>
<evidence type="ECO:0000313" key="2">
    <source>
        <dbReference type="Proteomes" id="UP000254573"/>
    </source>
</evidence>
<dbReference type="RefSeq" id="WP_048806392.1">
    <property type="nucleotide sequence ID" value="NZ_CP009553.3"/>
</dbReference>
<dbReference type="AlphaFoldDB" id="A0A378YI21"/>
<accession>A0A378YI21</accession>
<dbReference type="Proteomes" id="UP000254573">
    <property type="component" value="Unassembled WGS sequence"/>
</dbReference>
<sequence length="272" mass="26581">MLLANGYRLVDASASKGPGGDAVAVAYIGKNAGSMFTATAAEYKNPFLYGNKDGSLTPEQRALPGAIANPKLGLAIAGALAVPAVLPALSAIPGAPIFGVDGALGSTAWTSAAGTGTISAGINAGSQYYQNGTVNPVDVAIAAISGGVGVYGGLGWNALVNGAGGAIGTAINNAVFGKHDSIMFGGLVSGVSAVFGYGVGKDMETRINSILRPTINGSGWADVGKWAGPSGLNFLLPNNLGVIGAGVAGGSGSEAASAAINGVKDRMESAKK</sequence>
<dbReference type="OrthoDB" id="9114534at2"/>
<proteinExistence type="predicted"/>
<reference evidence="1 2" key="1">
    <citation type="submission" date="2018-06" db="EMBL/GenBank/DDBJ databases">
        <authorList>
            <consortium name="Pathogen Informatics"/>
            <person name="Doyle S."/>
        </authorList>
    </citation>
    <scope>NUCLEOTIDE SEQUENCE [LARGE SCALE GENOMIC DNA]</scope>
    <source>
        <strain evidence="1 2">NCTC13160</strain>
    </source>
</reference>
<dbReference type="EMBL" id="UGSG01000001">
    <property type="protein sequence ID" value="SUA76049.1"/>
    <property type="molecule type" value="Genomic_DNA"/>
</dbReference>